<keyword evidence="2" id="KW-0812">Transmembrane</keyword>
<reference evidence="4" key="2">
    <citation type="journal article" date="2017" name="J. Anim. Genet.">
        <title>Multiple reference genome sequences of hot pepper reveal the massive evolution of plant disease resistance genes by retroduplication.</title>
        <authorList>
            <person name="Kim S."/>
            <person name="Park J."/>
            <person name="Yeom S.-I."/>
            <person name="Kim Y.-M."/>
            <person name="Seo E."/>
            <person name="Kim K.-T."/>
            <person name="Kim M.-S."/>
            <person name="Lee J.M."/>
            <person name="Cheong K."/>
            <person name="Shin H.-S."/>
            <person name="Kim S.-B."/>
            <person name="Han K."/>
            <person name="Lee J."/>
            <person name="Park M."/>
            <person name="Lee H.-A."/>
            <person name="Lee H.-Y."/>
            <person name="Lee Y."/>
            <person name="Oh S."/>
            <person name="Lee J.H."/>
            <person name="Choi E."/>
            <person name="Choi E."/>
            <person name="Lee S.E."/>
            <person name="Jeon J."/>
            <person name="Kim H."/>
            <person name="Choi G."/>
            <person name="Song H."/>
            <person name="Lee J."/>
            <person name="Lee S.-C."/>
            <person name="Kwon J.-K."/>
            <person name="Lee H.-Y."/>
            <person name="Koo N."/>
            <person name="Hong Y."/>
            <person name="Kim R.W."/>
            <person name="Kang W.-H."/>
            <person name="Huh J.H."/>
            <person name="Kang B.-C."/>
            <person name="Yang T.-J."/>
            <person name="Lee Y.-H."/>
            <person name="Bennetzen J.L."/>
            <person name="Choi D."/>
        </authorList>
    </citation>
    <scope>NUCLEOTIDE SEQUENCE [LARGE SCALE GENOMIC DNA]</scope>
    <source>
        <strain evidence="4">cv. PBC81</strain>
    </source>
</reference>
<keyword evidence="4" id="KW-1185">Reference proteome</keyword>
<dbReference type="GO" id="GO:0015297">
    <property type="term" value="F:antiporter activity"/>
    <property type="evidence" value="ECO:0007669"/>
    <property type="project" value="InterPro"/>
</dbReference>
<protein>
    <submittedName>
        <fullName evidence="3">Uncharacterized protein</fullName>
    </submittedName>
</protein>
<organism evidence="3 4">
    <name type="scientific">Capsicum baccatum</name>
    <name type="common">Peruvian pepper</name>
    <dbReference type="NCBI Taxonomy" id="33114"/>
    <lineage>
        <taxon>Eukaryota</taxon>
        <taxon>Viridiplantae</taxon>
        <taxon>Streptophyta</taxon>
        <taxon>Embryophyta</taxon>
        <taxon>Tracheophyta</taxon>
        <taxon>Spermatophyta</taxon>
        <taxon>Magnoliopsida</taxon>
        <taxon>eudicotyledons</taxon>
        <taxon>Gunneridae</taxon>
        <taxon>Pentapetalae</taxon>
        <taxon>asterids</taxon>
        <taxon>lamiids</taxon>
        <taxon>Solanales</taxon>
        <taxon>Solanaceae</taxon>
        <taxon>Solanoideae</taxon>
        <taxon>Capsiceae</taxon>
        <taxon>Capsicum</taxon>
    </lineage>
</organism>
<dbReference type="InterPro" id="IPR002528">
    <property type="entry name" value="MATE_fam"/>
</dbReference>
<keyword evidence="2" id="KW-1133">Transmembrane helix</keyword>
<dbReference type="Proteomes" id="UP000224567">
    <property type="component" value="Unassembled WGS sequence"/>
</dbReference>
<evidence type="ECO:0000256" key="1">
    <source>
        <dbReference type="ARBA" id="ARBA00010199"/>
    </source>
</evidence>
<comment type="caution">
    <text evidence="3">The sequence shown here is derived from an EMBL/GenBank/DDBJ whole genome shotgun (WGS) entry which is preliminary data.</text>
</comment>
<evidence type="ECO:0000313" key="3">
    <source>
        <dbReference type="EMBL" id="PHT48670.1"/>
    </source>
</evidence>
<feature type="transmembrane region" description="Helical" evidence="2">
    <location>
        <begin position="91"/>
        <end position="114"/>
    </location>
</feature>
<dbReference type="EMBL" id="MLFT02000005">
    <property type="protein sequence ID" value="PHT48670.1"/>
    <property type="molecule type" value="Genomic_DNA"/>
</dbReference>
<evidence type="ECO:0000313" key="4">
    <source>
        <dbReference type="Proteomes" id="UP000224567"/>
    </source>
</evidence>
<dbReference type="PANTHER" id="PTHR11206">
    <property type="entry name" value="MULTIDRUG RESISTANCE PROTEIN"/>
    <property type="match status" value="1"/>
</dbReference>
<dbReference type="Pfam" id="PF01554">
    <property type="entry name" value="MatE"/>
    <property type="match status" value="1"/>
</dbReference>
<dbReference type="STRING" id="33114.A0A2G2WU14"/>
<dbReference type="AlphaFoldDB" id="A0A2G2WU14"/>
<reference evidence="3 4" key="1">
    <citation type="journal article" date="2017" name="Genome Biol.">
        <title>New reference genome sequences of hot pepper reveal the massive evolution of plant disease-resistance genes by retroduplication.</title>
        <authorList>
            <person name="Kim S."/>
            <person name="Park J."/>
            <person name="Yeom S.I."/>
            <person name="Kim Y.M."/>
            <person name="Seo E."/>
            <person name="Kim K.T."/>
            <person name="Kim M.S."/>
            <person name="Lee J.M."/>
            <person name="Cheong K."/>
            <person name="Shin H.S."/>
            <person name="Kim S.B."/>
            <person name="Han K."/>
            <person name="Lee J."/>
            <person name="Park M."/>
            <person name="Lee H.A."/>
            <person name="Lee H.Y."/>
            <person name="Lee Y."/>
            <person name="Oh S."/>
            <person name="Lee J.H."/>
            <person name="Choi E."/>
            <person name="Choi E."/>
            <person name="Lee S.E."/>
            <person name="Jeon J."/>
            <person name="Kim H."/>
            <person name="Choi G."/>
            <person name="Song H."/>
            <person name="Lee J."/>
            <person name="Lee S.C."/>
            <person name="Kwon J.K."/>
            <person name="Lee H.Y."/>
            <person name="Koo N."/>
            <person name="Hong Y."/>
            <person name="Kim R.W."/>
            <person name="Kang W.H."/>
            <person name="Huh J.H."/>
            <person name="Kang B.C."/>
            <person name="Yang T.J."/>
            <person name="Lee Y.H."/>
            <person name="Bennetzen J.L."/>
            <person name="Choi D."/>
        </authorList>
    </citation>
    <scope>NUCLEOTIDE SEQUENCE [LARGE SCALE GENOMIC DNA]</scope>
    <source>
        <strain evidence="4">cv. PBC81</strain>
    </source>
</reference>
<dbReference type="OrthoDB" id="2126698at2759"/>
<dbReference type="GO" id="GO:0042910">
    <property type="term" value="F:xenobiotic transmembrane transporter activity"/>
    <property type="evidence" value="ECO:0007669"/>
    <property type="project" value="InterPro"/>
</dbReference>
<sequence length="168" mass="18800">MDDANLYLMNFVGICTSYNLPRMGLENALDTLCGQSYGAKQYHMVGRILVLLGQDPKIAADAGSYERNMIPTIYAYGFILCHIRFLQAQCFVLPMMFSTGITTLLHIFTCWILVFKSGLGNKGAALANAISYRINFLLLATYMSEYHLPAKALGPDFQKRHFIILGNI</sequence>
<comment type="similarity">
    <text evidence="1">Belongs to the multi antimicrobial extrusion (MATE) (TC 2.A.66.1) family.</text>
</comment>
<accession>A0A2G2WU14</accession>
<name>A0A2G2WU14_CAPBA</name>
<keyword evidence="2" id="KW-0472">Membrane</keyword>
<proteinExistence type="inferred from homology"/>
<gene>
    <name evidence="3" type="ORF">CQW23_12878</name>
</gene>
<evidence type="ECO:0000256" key="2">
    <source>
        <dbReference type="SAM" id="Phobius"/>
    </source>
</evidence>
<dbReference type="GO" id="GO:0016020">
    <property type="term" value="C:membrane"/>
    <property type="evidence" value="ECO:0007669"/>
    <property type="project" value="InterPro"/>
</dbReference>